<protein>
    <submittedName>
        <fullName evidence="1">Uncharacterized protein</fullName>
    </submittedName>
</protein>
<name>W8BT50_CERCA</name>
<organism evidence="1">
    <name type="scientific">Ceratitis capitata</name>
    <name type="common">Mediterranean fruit fly</name>
    <name type="synonym">Tephritis capitata</name>
    <dbReference type="NCBI Taxonomy" id="7213"/>
    <lineage>
        <taxon>Eukaryota</taxon>
        <taxon>Metazoa</taxon>
        <taxon>Ecdysozoa</taxon>
        <taxon>Arthropoda</taxon>
        <taxon>Hexapoda</taxon>
        <taxon>Insecta</taxon>
        <taxon>Pterygota</taxon>
        <taxon>Neoptera</taxon>
        <taxon>Endopterygota</taxon>
        <taxon>Diptera</taxon>
        <taxon>Brachycera</taxon>
        <taxon>Muscomorpha</taxon>
        <taxon>Tephritoidea</taxon>
        <taxon>Tephritidae</taxon>
        <taxon>Ceratitis</taxon>
        <taxon>Ceratitis</taxon>
    </lineage>
</organism>
<sequence>MHLPPLTVPLMSVHTNVSFCHATRGSRVDRERARGVALVIIKVIVSGSMVGNQPTNLQNKYKIDENVQHTISSNNNCPLQYQNNSSSSVDSAAAKSRHHFCCTLMCSRRAALAAQTCSQNLLSTVRLYLNIRVHSCGHERLQQQQHS</sequence>
<dbReference type="AlphaFoldDB" id="W8BT50"/>
<proteinExistence type="evidence at transcript level"/>
<evidence type="ECO:0000313" key="1">
    <source>
        <dbReference type="EMBL" id="JAC04521.1"/>
    </source>
</evidence>
<dbReference type="EMBL" id="GAMC01002035">
    <property type="protein sequence ID" value="JAC04521.1"/>
    <property type="molecule type" value="mRNA"/>
</dbReference>
<accession>W8BT50</accession>
<reference evidence="1" key="1">
    <citation type="submission" date="2013-07" db="EMBL/GenBank/DDBJ databases">
        <authorList>
            <person name="Geib S."/>
        </authorList>
    </citation>
    <scope>NUCLEOTIDE SEQUENCE</scope>
</reference>
<reference evidence="1" key="2">
    <citation type="journal article" date="2014" name="BMC Genomics">
        <title>A genomic perspective to assessing quality of mass-reared SIT flies used in Mediterranean fruit fly (Ceratitis capitata) eradication in California.</title>
        <authorList>
            <person name="Calla B."/>
            <person name="Hall B."/>
            <person name="Hou S."/>
            <person name="Geib S.M."/>
        </authorList>
    </citation>
    <scope>NUCLEOTIDE SEQUENCE</scope>
</reference>